<proteinExistence type="predicted"/>
<evidence type="ECO:0000256" key="1">
    <source>
        <dbReference type="SAM" id="MobiDB-lite"/>
    </source>
</evidence>
<accession>A0A6J4HNM1</accession>
<organism evidence="2">
    <name type="scientific">uncultured Acetobacteraceae bacterium</name>
    <dbReference type="NCBI Taxonomy" id="169975"/>
    <lineage>
        <taxon>Bacteria</taxon>
        <taxon>Pseudomonadati</taxon>
        <taxon>Pseudomonadota</taxon>
        <taxon>Alphaproteobacteria</taxon>
        <taxon>Acetobacterales</taxon>
        <taxon>Acetobacteraceae</taxon>
        <taxon>environmental samples</taxon>
    </lineage>
</organism>
<evidence type="ECO:0000313" key="2">
    <source>
        <dbReference type="EMBL" id="CAA9228446.1"/>
    </source>
</evidence>
<feature type="compositionally biased region" description="Basic and acidic residues" evidence="1">
    <location>
        <begin position="33"/>
        <end position="42"/>
    </location>
</feature>
<feature type="non-terminal residue" evidence="2">
    <location>
        <position position="1"/>
    </location>
</feature>
<reference evidence="2" key="1">
    <citation type="submission" date="2020-02" db="EMBL/GenBank/DDBJ databases">
        <authorList>
            <person name="Meier V. D."/>
        </authorList>
    </citation>
    <scope>NUCLEOTIDE SEQUENCE</scope>
    <source>
        <strain evidence="2">AVDCRST_MAG08</strain>
    </source>
</reference>
<name>A0A6J4HNM1_9PROT</name>
<dbReference type="EMBL" id="CADCTG010000105">
    <property type="protein sequence ID" value="CAA9228446.1"/>
    <property type="molecule type" value="Genomic_DNA"/>
</dbReference>
<feature type="region of interest" description="Disordered" evidence="1">
    <location>
        <begin position="1"/>
        <end position="42"/>
    </location>
</feature>
<feature type="non-terminal residue" evidence="2">
    <location>
        <position position="42"/>
    </location>
</feature>
<protein>
    <submittedName>
        <fullName evidence="2">Uncharacterized protein</fullName>
    </submittedName>
</protein>
<gene>
    <name evidence="2" type="ORF">AVDCRST_MAG08-979</name>
</gene>
<sequence length="42" mass="4678">WQGSGKVRNKGKPRTAEQARAAPPIRPNAPPRTRREVRSQDG</sequence>
<dbReference type="AlphaFoldDB" id="A0A6J4HNM1"/>